<dbReference type="Gene3D" id="3.40.50.620">
    <property type="entry name" value="HUPs"/>
    <property type="match status" value="1"/>
</dbReference>
<dbReference type="RefSeq" id="WP_276304290.1">
    <property type="nucleotide sequence ID" value="NZ_CP119992.1"/>
</dbReference>
<dbReference type="PANTHER" id="PTHR46268:SF24">
    <property type="entry name" value="UNIVERSAL STRESS PROTEIN"/>
    <property type="match status" value="1"/>
</dbReference>
<dbReference type="PRINTS" id="PR01438">
    <property type="entry name" value="UNVRSLSTRESS"/>
</dbReference>
<dbReference type="Proteomes" id="UP001596547">
    <property type="component" value="Unassembled WGS sequence"/>
</dbReference>
<dbReference type="AlphaFoldDB" id="A0ABD6A8L5"/>
<sequence>MRHVLIPLDGSEPAEEALEHAMEVFPDARLTLLTVIDPSSGFATGASAPGTAEVWYETVRERAEERLAEARERAESRGATVETVIETGRPAATIVDYAEKNGVDGIVMGSHGRRGVSRLLLGSVAEAVVRHSSVPVTVVR</sequence>
<dbReference type="Pfam" id="PF00582">
    <property type="entry name" value="Usp"/>
    <property type="match status" value="1"/>
</dbReference>
<dbReference type="CDD" id="cd00293">
    <property type="entry name" value="USP-like"/>
    <property type="match status" value="1"/>
</dbReference>
<evidence type="ECO:0000313" key="4">
    <source>
        <dbReference type="Proteomes" id="UP001596547"/>
    </source>
</evidence>
<dbReference type="SUPFAM" id="SSF52402">
    <property type="entry name" value="Adenine nucleotide alpha hydrolases-like"/>
    <property type="match status" value="1"/>
</dbReference>
<reference evidence="3 4" key="1">
    <citation type="journal article" date="2019" name="Int. J. Syst. Evol. Microbiol.">
        <title>The Global Catalogue of Microorganisms (GCM) 10K type strain sequencing project: providing services to taxonomists for standard genome sequencing and annotation.</title>
        <authorList>
            <consortium name="The Broad Institute Genomics Platform"/>
            <consortium name="The Broad Institute Genome Sequencing Center for Infectious Disease"/>
            <person name="Wu L."/>
            <person name="Ma J."/>
        </authorList>
    </citation>
    <scope>NUCLEOTIDE SEQUENCE [LARGE SCALE GENOMIC DNA]</scope>
    <source>
        <strain evidence="3 4">PSR21</strain>
    </source>
</reference>
<gene>
    <name evidence="3" type="ORF">ACFQPE_06525</name>
</gene>
<evidence type="ECO:0000259" key="2">
    <source>
        <dbReference type="Pfam" id="PF00582"/>
    </source>
</evidence>
<comment type="caution">
    <text evidence="3">The sequence shown here is derived from an EMBL/GenBank/DDBJ whole genome shotgun (WGS) entry which is preliminary data.</text>
</comment>
<dbReference type="InterPro" id="IPR006016">
    <property type="entry name" value="UspA"/>
</dbReference>
<evidence type="ECO:0000256" key="1">
    <source>
        <dbReference type="ARBA" id="ARBA00008791"/>
    </source>
</evidence>
<organism evidence="3 4">
    <name type="scientific">Halomarina halobia</name>
    <dbReference type="NCBI Taxonomy" id="3033386"/>
    <lineage>
        <taxon>Archaea</taxon>
        <taxon>Methanobacteriati</taxon>
        <taxon>Methanobacteriota</taxon>
        <taxon>Stenosarchaea group</taxon>
        <taxon>Halobacteria</taxon>
        <taxon>Halobacteriales</taxon>
        <taxon>Natronomonadaceae</taxon>
        <taxon>Halomarina</taxon>
    </lineage>
</organism>
<accession>A0ABD6A8L5</accession>
<dbReference type="EMBL" id="JBHTBF010000002">
    <property type="protein sequence ID" value="MFC7316452.1"/>
    <property type="molecule type" value="Genomic_DNA"/>
</dbReference>
<keyword evidence="4" id="KW-1185">Reference proteome</keyword>
<dbReference type="PANTHER" id="PTHR46268">
    <property type="entry name" value="STRESS RESPONSE PROTEIN NHAX"/>
    <property type="match status" value="1"/>
</dbReference>
<proteinExistence type="inferred from homology"/>
<feature type="domain" description="UspA" evidence="2">
    <location>
        <begin position="1"/>
        <end position="140"/>
    </location>
</feature>
<name>A0ABD6A8L5_9EURY</name>
<protein>
    <submittedName>
        <fullName evidence="3">Universal stress protein</fullName>
    </submittedName>
</protein>
<dbReference type="GeneID" id="79313829"/>
<dbReference type="InterPro" id="IPR014729">
    <property type="entry name" value="Rossmann-like_a/b/a_fold"/>
</dbReference>
<comment type="similarity">
    <text evidence="1">Belongs to the universal stress protein A family.</text>
</comment>
<dbReference type="InterPro" id="IPR006015">
    <property type="entry name" value="Universal_stress_UspA"/>
</dbReference>
<evidence type="ECO:0000313" key="3">
    <source>
        <dbReference type="EMBL" id="MFC7316452.1"/>
    </source>
</evidence>